<dbReference type="Pfam" id="PF01679">
    <property type="entry name" value="Pmp3"/>
    <property type="match status" value="1"/>
</dbReference>
<keyword evidence="8" id="KW-1185">Reference proteome</keyword>
<dbReference type="GO" id="GO:0016020">
    <property type="term" value="C:membrane"/>
    <property type="evidence" value="ECO:0007669"/>
    <property type="project" value="UniProtKB-SubCell"/>
</dbReference>
<sequence length="170" mass="19661">MALDLCHPYFGSIRLPSEPVRAFAIPAESPSLRWRLLFVLLPPSFQKHGRRRNSYPRDRQPRPPRLAEDPAPRPPYRRLPASFLLPSRIMGDGEILIRVIDNRAHHDWLKILLLVLLIAVFPPAAVAVQANECNFHVWISLFLMLFFLIPAYIHAVWYVFIRQPAELTIA</sequence>
<evidence type="ECO:0000256" key="3">
    <source>
        <dbReference type="ARBA" id="ARBA00022692"/>
    </source>
</evidence>
<evidence type="ECO:0000256" key="2">
    <source>
        <dbReference type="ARBA" id="ARBA00009530"/>
    </source>
</evidence>
<evidence type="ECO:0000256" key="1">
    <source>
        <dbReference type="ARBA" id="ARBA00004370"/>
    </source>
</evidence>
<feature type="transmembrane region" description="Helical" evidence="7">
    <location>
        <begin position="135"/>
        <end position="160"/>
    </location>
</feature>
<reference evidence="9" key="1">
    <citation type="submission" date="2016-11" db="UniProtKB">
        <authorList>
            <consortium name="WormBaseParasite"/>
        </authorList>
    </citation>
    <scope>IDENTIFICATION</scope>
</reference>
<keyword evidence="5 7" id="KW-0472">Membrane</keyword>
<dbReference type="AlphaFoldDB" id="A0A1I8A5J1"/>
<dbReference type="Proteomes" id="UP000095287">
    <property type="component" value="Unplaced"/>
</dbReference>
<feature type="transmembrane region" description="Helical" evidence="7">
    <location>
        <begin position="108"/>
        <end position="129"/>
    </location>
</feature>
<evidence type="ECO:0000256" key="4">
    <source>
        <dbReference type="ARBA" id="ARBA00022989"/>
    </source>
</evidence>
<name>A0A1I8A5J1_9BILA</name>
<feature type="compositionally biased region" description="Basic and acidic residues" evidence="6">
    <location>
        <begin position="55"/>
        <end position="71"/>
    </location>
</feature>
<keyword evidence="4 7" id="KW-1133">Transmembrane helix</keyword>
<evidence type="ECO:0000256" key="6">
    <source>
        <dbReference type="SAM" id="MobiDB-lite"/>
    </source>
</evidence>
<accession>A0A1I8A5J1</accession>
<evidence type="ECO:0000313" key="8">
    <source>
        <dbReference type="Proteomes" id="UP000095287"/>
    </source>
</evidence>
<dbReference type="WBParaSite" id="L893_g33240.t1">
    <property type="protein sequence ID" value="L893_g33240.t1"/>
    <property type="gene ID" value="L893_g33240"/>
</dbReference>
<keyword evidence="3 7" id="KW-0812">Transmembrane</keyword>
<dbReference type="InterPro" id="IPR000612">
    <property type="entry name" value="PMP3"/>
</dbReference>
<proteinExistence type="inferred from homology"/>
<comment type="subcellular location">
    <subcellularLocation>
        <location evidence="1">Membrane</location>
    </subcellularLocation>
</comment>
<evidence type="ECO:0000256" key="5">
    <source>
        <dbReference type="ARBA" id="ARBA00023136"/>
    </source>
</evidence>
<protein>
    <submittedName>
        <fullName evidence="9">UPF0057 membrane protein</fullName>
    </submittedName>
</protein>
<feature type="region of interest" description="Disordered" evidence="6">
    <location>
        <begin position="47"/>
        <end position="75"/>
    </location>
</feature>
<comment type="similarity">
    <text evidence="2">Belongs to the UPF0057 (PMP3) family.</text>
</comment>
<evidence type="ECO:0000313" key="9">
    <source>
        <dbReference type="WBParaSite" id="L893_g33240.t1"/>
    </source>
</evidence>
<evidence type="ECO:0000256" key="7">
    <source>
        <dbReference type="SAM" id="Phobius"/>
    </source>
</evidence>
<organism evidence="8 9">
    <name type="scientific">Steinernema glaseri</name>
    <dbReference type="NCBI Taxonomy" id="37863"/>
    <lineage>
        <taxon>Eukaryota</taxon>
        <taxon>Metazoa</taxon>
        <taxon>Ecdysozoa</taxon>
        <taxon>Nematoda</taxon>
        <taxon>Chromadorea</taxon>
        <taxon>Rhabditida</taxon>
        <taxon>Tylenchina</taxon>
        <taxon>Panagrolaimomorpha</taxon>
        <taxon>Strongyloidoidea</taxon>
        <taxon>Steinernematidae</taxon>
        <taxon>Steinernema</taxon>
    </lineage>
</organism>